<feature type="compositionally biased region" description="Basic and acidic residues" evidence="9">
    <location>
        <begin position="10"/>
        <end position="26"/>
    </location>
</feature>
<evidence type="ECO:0000256" key="5">
    <source>
        <dbReference type="ARBA" id="ARBA00023015"/>
    </source>
</evidence>
<protein>
    <recommendedName>
        <fullName evidence="10">C2H2-type domain-containing protein</fullName>
    </recommendedName>
</protein>
<dbReference type="PROSITE" id="PS50157">
    <property type="entry name" value="ZINC_FINGER_C2H2_2"/>
    <property type="match status" value="1"/>
</dbReference>
<dbReference type="GO" id="GO:0006357">
    <property type="term" value="P:regulation of transcription by RNA polymerase II"/>
    <property type="evidence" value="ECO:0007669"/>
    <property type="project" value="TreeGrafter"/>
</dbReference>
<keyword evidence="3 8" id="KW-0863">Zinc-finger</keyword>
<evidence type="ECO:0000313" key="12">
    <source>
        <dbReference type="Proteomes" id="UP001271007"/>
    </source>
</evidence>
<organism evidence="11 12">
    <name type="scientific">Extremus antarcticus</name>
    <dbReference type="NCBI Taxonomy" id="702011"/>
    <lineage>
        <taxon>Eukaryota</taxon>
        <taxon>Fungi</taxon>
        <taxon>Dikarya</taxon>
        <taxon>Ascomycota</taxon>
        <taxon>Pezizomycotina</taxon>
        <taxon>Dothideomycetes</taxon>
        <taxon>Dothideomycetidae</taxon>
        <taxon>Mycosphaerellales</taxon>
        <taxon>Extremaceae</taxon>
        <taxon>Extremus</taxon>
    </lineage>
</organism>
<dbReference type="Proteomes" id="UP001271007">
    <property type="component" value="Unassembled WGS sequence"/>
</dbReference>
<feature type="region of interest" description="Disordered" evidence="9">
    <location>
        <begin position="1"/>
        <end position="58"/>
    </location>
</feature>
<dbReference type="InterPro" id="IPR051061">
    <property type="entry name" value="Zinc_finger_trans_reg"/>
</dbReference>
<evidence type="ECO:0000313" key="11">
    <source>
        <dbReference type="EMBL" id="KAK3053901.1"/>
    </source>
</evidence>
<feature type="region of interest" description="Disordered" evidence="9">
    <location>
        <begin position="110"/>
        <end position="168"/>
    </location>
</feature>
<gene>
    <name evidence="11" type="ORF">LTR09_005181</name>
</gene>
<evidence type="ECO:0000256" key="9">
    <source>
        <dbReference type="SAM" id="MobiDB-lite"/>
    </source>
</evidence>
<feature type="region of interest" description="Disordered" evidence="9">
    <location>
        <begin position="489"/>
        <end position="531"/>
    </location>
</feature>
<dbReference type="EMBL" id="JAWDJX010000014">
    <property type="protein sequence ID" value="KAK3053901.1"/>
    <property type="molecule type" value="Genomic_DNA"/>
</dbReference>
<dbReference type="GO" id="GO:0008270">
    <property type="term" value="F:zinc ion binding"/>
    <property type="evidence" value="ECO:0007669"/>
    <property type="project" value="UniProtKB-KW"/>
</dbReference>
<dbReference type="PROSITE" id="PS00028">
    <property type="entry name" value="ZINC_FINGER_C2H2_1"/>
    <property type="match status" value="1"/>
</dbReference>
<evidence type="ECO:0000259" key="10">
    <source>
        <dbReference type="PROSITE" id="PS50157"/>
    </source>
</evidence>
<dbReference type="PANTHER" id="PTHR46179">
    <property type="entry name" value="ZINC FINGER PROTEIN"/>
    <property type="match status" value="1"/>
</dbReference>
<feature type="compositionally biased region" description="Polar residues" evidence="9">
    <location>
        <begin position="505"/>
        <end position="516"/>
    </location>
</feature>
<reference evidence="11" key="1">
    <citation type="submission" date="2023-04" db="EMBL/GenBank/DDBJ databases">
        <title>Black Yeasts Isolated from many extreme environments.</title>
        <authorList>
            <person name="Coleine C."/>
            <person name="Stajich J.E."/>
            <person name="Selbmann L."/>
        </authorList>
    </citation>
    <scope>NUCLEOTIDE SEQUENCE</scope>
    <source>
        <strain evidence="11">CCFEE 5312</strain>
    </source>
</reference>
<feature type="compositionally biased region" description="Acidic residues" evidence="9">
    <location>
        <begin position="140"/>
        <end position="156"/>
    </location>
</feature>
<keyword evidence="7" id="KW-0539">Nucleus</keyword>
<dbReference type="InterPro" id="IPR013087">
    <property type="entry name" value="Znf_C2H2_type"/>
</dbReference>
<keyword evidence="2" id="KW-0479">Metal-binding</keyword>
<keyword evidence="12" id="KW-1185">Reference proteome</keyword>
<feature type="domain" description="C2H2-type" evidence="10">
    <location>
        <begin position="358"/>
        <end position="383"/>
    </location>
</feature>
<evidence type="ECO:0000256" key="4">
    <source>
        <dbReference type="ARBA" id="ARBA00022833"/>
    </source>
</evidence>
<keyword evidence="5" id="KW-0805">Transcription regulation</keyword>
<evidence type="ECO:0000256" key="7">
    <source>
        <dbReference type="ARBA" id="ARBA00023242"/>
    </source>
</evidence>
<evidence type="ECO:0000256" key="8">
    <source>
        <dbReference type="PROSITE-ProRule" id="PRU00042"/>
    </source>
</evidence>
<name>A0AAJ0DH90_9PEZI</name>
<comment type="subcellular location">
    <subcellularLocation>
        <location evidence="1">Nucleus</location>
    </subcellularLocation>
</comment>
<dbReference type="SMART" id="SM00355">
    <property type="entry name" value="ZnF_C2H2"/>
    <property type="match status" value="7"/>
</dbReference>
<comment type="caution">
    <text evidence="11">The sequence shown here is derived from an EMBL/GenBank/DDBJ whole genome shotgun (WGS) entry which is preliminary data.</text>
</comment>
<keyword evidence="6" id="KW-0804">Transcription</keyword>
<evidence type="ECO:0000256" key="3">
    <source>
        <dbReference type="ARBA" id="ARBA00022771"/>
    </source>
</evidence>
<evidence type="ECO:0000256" key="2">
    <source>
        <dbReference type="ARBA" id="ARBA00022723"/>
    </source>
</evidence>
<dbReference type="AlphaFoldDB" id="A0AAJ0DH90"/>
<keyword evidence="4" id="KW-0862">Zinc</keyword>
<evidence type="ECO:0000256" key="1">
    <source>
        <dbReference type="ARBA" id="ARBA00004123"/>
    </source>
</evidence>
<accession>A0AAJ0DH90</accession>
<feature type="compositionally biased region" description="Basic and acidic residues" evidence="9">
    <location>
        <begin position="157"/>
        <end position="168"/>
    </location>
</feature>
<evidence type="ECO:0000256" key="6">
    <source>
        <dbReference type="ARBA" id="ARBA00023163"/>
    </source>
</evidence>
<proteinExistence type="predicted"/>
<sequence length="531" mass="57704">MSSQDNAPNRTRESSRDDAARWRPWDSPELEDPPTLAPPSTVRQTPAPESSSSNGLGLSVLSTPINTFPAAAALYLPEPREAKGGWQCSVAECPITAIFAKWENAALHMQTKHTSTPGSAAAASKLPEPHHVEDAVSEPYQEEDDVFEPHQEEDDVSEPHQGEDDLPEPRHVKGGWQCAVEGCPSTTVYGQKGNARHHTQKNHGPNAVPTVTRNKYPSDLPEPNQIAGGGWKCAVVGCSNTTVFKLKQTAVQHTREKHIALDLATHNLPEPRQVAGGWQCAVVGCSSTHVFREQQNAQRHTLDRHVVPSIATPDLPEPRLVAGGGWRCAVVECSDGFVYTSVTDAKIHTRAKHGDGLFACHEPGCSRMYMHSQSLTEHKLQVHNTTGMPKGYQNRNRQYDCPESGCTHVSTRTNVLRVHLMNKHGKTQDEIESLMSNVFIAKATAKTNARATATSSLEFSGENGVNAPSGYGQPLGQLAQTTCAADSLLPGLETATKQARRQDSDPPSESDGSANESPKKKRKPDRPANRK</sequence>
<dbReference type="GO" id="GO:0005634">
    <property type="term" value="C:nucleus"/>
    <property type="evidence" value="ECO:0007669"/>
    <property type="project" value="UniProtKB-SubCell"/>
</dbReference>
<dbReference type="PANTHER" id="PTHR46179:SF13">
    <property type="entry name" value="C2H2-TYPE DOMAIN-CONTAINING PROTEIN"/>
    <property type="match status" value="1"/>
</dbReference>